<gene>
    <name evidence="2" type="ORF">BCF58_0714</name>
</gene>
<reference evidence="2 3" key="1">
    <citation type="submission" date="2018-10" db="EMBL/GenBank/DDBJ databases">
        <title>Genomic Encyclopedia of Archaeal and Bacterial Type Strains, Phase II (KMG-II): from individual species to whole genera.</title>
        <authorList>
            <person name="Goeker M."/>
        </authorList>
    </citation>
    <scope>NUCLEOTIDE SEQUENCE [LARGE SCALE GENOMIC DNA]</scope>
    <source>
        <strain evidence="2 3">DSM 14219</strain>
    </source>
</reference>
<evidence type="ECO:0008006" key="4">
    <source>
        <dbReference type="Google" id="ProtNLM"/>
    </source>
</evidence>
<dbReference type="Gene3D" id="4.10.1080.10">
    <property type="entry name" value="TSP type-3 repeat"/>
    <property type="match status" value="1"/>
</dbReference>
<feature type="chain" id="PRO_5019716193" description="Thrombospondin type 3 repeat-containing protein" evidence="1">
    <location>
        <begin position="25"/>
        <end position="474"/>
    </location>
</feature>
<dbReference type="SUPFAM" id="SSF103647">
    <property type="entry name" value="TSP type-3 repeat"/>
    <property type="match status" value="2"/>
</dbReference>
<feature type="signal peptide" evidence="1">
    <location>
        <begin position="1"/>
        <end position="24"/>
    </location>
</feature>
<evidence type="ECO:0000313" key="3">
    <source>
        <dbReference type="Proteomes" id="UP000272428"/>
    </source>
</evidence>
<dbReference type="InterPro" id="IPR028974">
    <property type="entry name" value="TSP_type-3_rpt"/>
</dbReference>
<evidence type="ECO:0000256" key="1">
    <source>
        <dbReference type="SAM" id="SignalP"/>
    </source>
</evidence>
<dbReference type="Proteomes" id="UP000272428">
    <property type="component" value="Unassembled WGS sequence"/>
</dbReference>
<dbReference type="EMBL" id="RBXB01000001">
    <property type="protein sequence ID" value="RKT01493.1"/>
    <property type="molecule type" value="Genomic_DNA"/>
</dbReference>
<dbReference type="AlphaFoldDB" id="A0A495SMP4"/>
<protein>
    <recommendedName>
        <fullName evidence="4">Thrombospondin type 3 repeat-containing protein</fullName>
    </recommendedName>
</protein>
<comment type="caution">
    <text evidence="2">The sequence shown here is derived from an EMBL/GenBank/DDBJ whole genome shotgun (WGS) entry which is preliminary data.</text>
</comment>
<keyword evidence="3" id="KW-1185">Reference proteome</keyword>
<name>A0A495SMP4_9FLAO</name>
<proteinExistence type="predicted"/>
<keyword evidence="1" id="KW-0732">Signal</keyword>
<organism evidence="2 3">
    <name type="scientific">Chryseobacterium defluvii</name>
    <dbReference type="NCBI Taxonomy" id="160396"/>
    <lineage>
        <taxon>Bacteria</taxon>
        <taxon>Pseudomonadati</taxon>
        <taxon>Bacteroidota</taxon>
        <taxon>Flavobacteriia</taxon>
        <taxon>Flavobacteriales</taxon>
        <taxon>Weeksellaceae</taxon>
        <taxon>Chryseobacterium group</taxon>
        <taxon>Chryseobacterium</taxon>
    </lineage>
</organism>
<accession>A0A495SMP4</accession>
<dbReference type="GO" id="GO:0005509">
    <property type="term" value="F:calcium ion binding"/>
    <property type="evidence" value="ECO:0007669"/>
    <property type="project" value="InterPro"/>
</dbReference>
<evidence type="ECO:0000313" key="2">
    <source>
        <dbReference type="EMBL" id="RKT01493.1"/>
    </source>
</evidence>
<sequence>MNKIKLLLFYTFLIFSFSVNSLQAQDTDGDGIANSTDLDDDNDGILDTVECPSITNHPVYHLYDPNEFSSTNFLDLYKQLDGIGSTFVCPVINCSVNPLGAYYKTTNIAGSITNLAYDDSKYYTVDVAGNLLYTTDIIAGNFTNLGSANLGTGFKNLAYDNGIFYHWKRVGEVITIYSSPNPVTTAWTLMGTVINRTYTITSGGYTFQLVDMAVDDGVFYFMYHNTSDFIPDAIPYTIAFSSSTPLTGTWSNLGDTDFGSYVYNIAIGSEDLKVTCDTDGDGLPNSLDLDSDNDGCPDALEGGANITNSQLVTAGGTLQGGNGVDPAVTPTSGTYNQAVLLNLCNGTTCVGANGVPIAAGGGQSVGDSQNASVSCQLFCYKPATTTGTSLPAKQGITALGRAGANNGNWPMVRNGAWTVLEAKTKGFVVNRLTTLQKNALTPVEGMMVYDTNLDCLSIYDGTGWKCFNTQTCPQ</sequence>